<reference evidence="2" key="1">
    <citation type="journal article" date="2021" name="Nat. Commun.">
        <title>Genetic determinants of endophytism in the Arabidopsis root mycobiome.</title>
        <authorList>
            <person name="Mesny F."/>
            <person name="Miyauchi S."/>
            <person name="Thiergart T."/>
            <person name="Pickel B."/>
            <person name="Atanasova L."/>
            <person name="Karlsson M."/>
            <person name="Huettel B."/>
            <person name="Barry K.W."/>
            <person name="Haridas S."/>
            <person name="Chen C."/>
            <person name="Bauer D."/>
            <person name="Andreopoulos W."/>
            <person name="Pangilinan J."/>
            <person name="LaButti K."/>
            <person name="Riley R."/>
            <person name="Lipzen A."/>
            <person name="Clum A."/>
            <person name="Drula E."/>
            <person name="Henrissat B."/>
            <person name="Kohler A."/>
            <person name="Grigoriev I.V."/>
            <person name="Martin F.M."/>
            <person name="Hacquard S."/>
        </authorList>
    </citation>
    <scope>NUCLEOTIDE SEQUENCE</scope>
    <source>
        <strain evidence="2">MPI-CAGE-CH-0243</strain>
    </source>
</reference>
<comment type="caution">
    <text evidence="2">The sequence shown here is derived from an EMBL/GenBank/DDBJ whole genome shotgun (WGS) entry which is preliminary data.</text>
</comment>
<keyword evidence="3" id="KW-1185">Reference proteome</keyword>
<dbReference type="EMBL" id="JAGMWT010000018">
    <property type="protein sequence ID" value="KAH7113881.1"/>
    <property type="molecule type" value="Genomic_DNA"/>
</dbReference>
<feature type="transmembrane region" description="Helical" evidence="1">
    <location>
        <begin position="25"/>
        <end position="55"/>
    </location>
</feature>
<dbReference type="Proteomes" id="UP000700596">
    <property type="component" value="Unassembled WGS sequence"/>
</dbReference>
<evidence type="ECO:0000313" key="2">
    <source>
        <dbReference type="EMBL" id="KAH7113881.1"/>
    </source>
</evidence>
<accession>A0A9P9IAL7</accession>
<evidence type="ECO:0000256" key="1">
    <source>
        <dbReference type="SAM" id="Phobius"/>
    </source>
</evidence>
<keyword evidence="1" id="KW-0472">Membrane</keyword>
<proteinExistence type="predicted"/>
<name>A0A9P9IAL7_9PLEO</name>
<keyword evidence="1" id="KW-1133">Transmembrane helix</keyword>
<gene>
    <name evidence="2" type="ORF">B0J11DRAFT_142393</name>
</gene>
<organism evidence="2 3">
    <name type="scientific">Dendryphion nanum</name>
    <dbReference type="NCBI Taxonomy" id="256645"/>
    <lineage>
        <taxon>Eukaryota</taxon>
        <taxon>Fungi</taxon>
        <taxon>Dikarya</taxon>
        <taxon>Ascomycota</taxon>
        <taxon>Pezizomycotina</taxon>
        <taxon>Dothideomycetes</taxon>
        <taxon>Pleosporomycetidae</taxon>
        <taxon>Pleosporales</taxon>
        <taxon>Torulaceae</taxon>
        <taxon>Dendryphion</taxon>
    </lineage>
</organism>
<dbReference type="AlphaFoldDB" id="A0A9P9IAL7"/>
<sequence length="98" mass="11438">MLYTPGTPKTSILYCIVLHHNFDTFFFTICTFFLLMSYFLSGMDVVSSVWLLAIYPLSLFRRVRVRVIYYLSCLPISLSLPLCPCQSYHEVSELMSIY</sequence>
<evidence type="ECO:0000313" key="3">
    <source>
        <dbReference type="Proteomes" id="UP000700596"/>
    </source>
</evidence>
<protein>
    <submittedName>
        <fullName evidence="2">Uncharacterized protein</fullName>
    </submittedName>
</protein>
<keyword evidence="1" id="KW-0812">Transmembrane</keyword>